<dbReference type="InterPro" id="IPR001647">
    <property type="entry name" value="HTH_TetR"/>
</dbReference>
<keyword evidence="3" id="KW-0804">Transcription</keyword>
<dbReference type="InterPro" id="IPR050109">
    <property type="entry name" value="HTH-type_TetR-like_transc_reg"/>
</dbReference>
<sequence>MPRAVREQQMLDAAVAVFSRRGYHAAAMDEIAEQAGVSKPMLYFYLGSKEELFAACIRREADRLTEAIATAVSVESSADRQLWEGLRAFFVFVAEHRDSWVVLYQQARAQGESIAREVSRARRVIIDNVADLVRASGGGRVRGGEPEAVAHALVGAADALSEWALGYPDEPPERSARRVMDLMWVGLERRAQGERYEP</sequence>
<keyword evidence="2 4" id="KW-0238">DNA-binding</keyword>
<dbReference type="Proteomes" id="UP000243342">
    <property type="component" value="Unassembled WGS sequence"/>
</dbReference>
<gene>
    <name evidence="6" type="ORF">BIV57_01920</name>
</gene>
<evidence type="ECO:0000259" key="5">
    <source>
        <dbReference type="PROSITE" id="PS50977"/>
    </source>
</evidence>
<keyword evidence="1" id="KW-0805">Transcription regulation</keyword>
<feature type="domain" description="HTH tetR-type" evidence="5">
    <location>
        <begin position="4"/>
        <end position="64"/>
    </location>
</feature>
<comment type="caution">
    <text evidence="6">The sequence shown here is derived from an EMBL/GenBank/DDBJ whole genome shotgun (WGS) entry which is preliminary data.</text>
</comment>
<feature type="DNA-binding region" description="H-T-H motif" evidence="4">
    <location>
        <begin position="27"/>
        <end position="46"/>
    </location>
</feature>
<accession>A0A1J7CHR2</accession>
<dbReference type="GO" id="GO:0000976">
    <property type="term" value="F:transcription cis-regulatory region binding"/>
    <property type="evidence" value="ECO:0007669"/>
    <property type="project" value="TreeGrafter"/>
</dbReference>
<dbReference type="PANTHER" id="PTHR30055">
    <property type="entry name" value="HTH-TYPE TRANSCRIPTIONAL REGULATOR RUTR"/>
    <property type="match status" value="1"/>
</dbReference>
<dbReference type="PANTHER" id="PTHR30055:SF158">
    <property type="entry name" value="POSSIBLE TRANSCRIPTIONAL REGULATORY PROTEIN (PROBABLY TETR-FAMILY)"/>
    <property type="match status" value="1"/>
</dbReference>
<dbReference type="SUPFAM" id="SSF48498">
    <property type="entry name" value="Tetracyclin repressor-like, C-terminal domain"/>
    <property type="match status" value="1"/>
</dbReference>
<dbReference type="InterPro" id="IPR009057">
    <property type="entry name" value="Homeodomain-like_sf"/>
</dbReference>
<dbReference type="GO" id="GO:0003700">
    <property type="term" value="F:DNA-binding transcription factor activity"/>
    <property type="evidence" value="ECO:0007669"/>
    <property type="project" value="TreeGrafter"/>
</dbReference>
<dbReference type="PRINTS" id="PR00455">
    <property type="entry name" value="HTHTETR"/>
</dbReference>
<keyword evidence="7" id="KW-1185">Reference proteome</keyword>
<dbReference type="EMBL" id="MLCF01000005">
    <property type="protein sequence ID" value="OIV39178.1"/>
    <property type="molecule type" value="Genomic_DNA"/>
</dbReference>
<dbReference type="InterPro" id="IPR054129">
    <property type="entry name" value="DesT_TetR_C"/>
</dbReference>
<name>A0A1J7CHR2_9ACTN</name>
<dbReference type="STRING" id="1428644.BIV57_01920"/>
<evidence type="ECO:0000256" key="2">
    <source>
        <dbReference type="ARBA" id="ARBA00023125"/>
    </source>
</evidence>
<evidence type="ECO:0000313" key="7">
    <source>
        <dbReference type="Proteomes" id="UP000243342"/>
    </source>
</evidence>
<evidence type="ECO:0000256" key="3">
    <source>
        <dbReference type="ARBA" id="ARBA00023163"/>
    </source>
</evidence>
<dbReference type="InterPro" id="IPR036271">
    <property type="entry name" value="Tet_transcr_reg_TetR-rel_C_sf"/>
</dbReference>
<dbReference type="Gene3D" id="1.10.357.10">
    <property type="entry name" value="Tetracycline Repressor, domain 2"/>
    <property type="match status" value="1"/>
</dbReference>
<protein>
    <submittedName>
        <fullName evidence="6">TetR family transcriptional regulator</fullName>
    </submittedName>
</protein>
<dbReference type="Pfam" id="PF00440">
    <property type="entry name" value="TetR_N"/>
    <property type="match status" value="1"/>
</dbReference>
<evidence type="ECO:0000313" key="6">
    <source>
        <dbReference type="EMBL" id="OIV39178.1"/>
    </source>
</evidence>
<dbReference type="Pfam" id="PF21943">
    <property type="entry name" value="TetR_C_46"/>
    <property type="match status" value="1"/>
</dbReference>
<dbReference type="AlphaFoldDB" id="A0A1J7CHR2"/>
<dbReference type="GO" id="GO:0045892">
    <property type="term" value="P:negative regulation of DNA-templated transcription"/>
    <property type="evidence" value="ECO:0007669"/>
    <property type="project" value="UniProtKB-ARBA"/>
</dbReference>
<dbReference type="FunFam" id="1.10.10.60:FF:000141">
    <property type="entry name" value="TetR family transcriptional regulator"/>
    <property type="match status" value="1"/>
</dbReference>
<evidence type="ECO:0000256" key="4">
    <source>
        <dbReference type="PROSITE-ProRule" id="PRU00335"/>
    </source>
</evidence>
<reference evidence="6 7" key="1">
    <citation type="submission" date="2016-10" db="EMBL/GenBank/DDBJ databases">
        <title>Genome sequence of Streptomyces gilvigriseus MUSC 26.</title>
        <authorList>
            <person name="Lee L.-H."/>
            <person name="Ser H.-L."/>
        </authorList>
    </citation>
    <scope>NUCLEOTIDE SEQUENCE [LARGE SCALE GENOMIC DNA]</scope>
    <source>
        <strain evidence="6 7">MUSC 26</strain>
    </source>
</reference>
<evidence type="ECO:0000256" key="1">
    <source>
        <dbReference type="ARBA" id="ARBA00023015"/>
    </source>
</evidence>
<organism evidence="6 7">
    <name type="scientific">Mangrovactinospora gilvigrisea</name>
    <dbReference type="NCBI Taxonomy" id="1428644"/>
    <lineage>
        <taxon>Bacteria</taxon>
        <taxon>Bacillati</taxon>
        <taxon>Actinomycetota</taxon>
        <taxon>Actinomycetes</taxon>
        <taxon>Kitasatosporales</taxon>
        <taxon>Streptomycetaceae</taxon>
        <taxon>Mangrovactinospora</taxon>
    </lineage>
</organism>
<proteinExistence type="predicted"/>
<dbReference type="SUPFAM" id="SSF46689">
    <property type="entry name" value="Homeodomain-like"/>
    <property type="match status" value="1"/>
</dbReference>
<dbReference type="PROSITE" id="PS50977">
    <property type="entry name" value="HTH_TETR_2"/>
    <property type="match status" value="1"/>
</dbReference>